<keyword evidence="1" id="KW-0472">Membrane</keyword>
<keyword evidence="1" id="KW-1133">Transmembrane helix</keyword>
<accession>A0A1Z1MJT8</accession>
<proteinExistence type="predicted"/>
<evidence type="ECO:0000313" key="2">
    <source>
        <dbReference type="EMBL" id="ARW66318.1"/>
    </source>
</evidence>
<organism evidence="2">
    <name type="scientific">Thuretia quercifolia</name>
    <dbReference type="NCBI Taxonomy" id="189650"/>
    <lineage>
        <taxon>Eukaryota</taxon>
        <taxon>Rhodophyta</taxon>
        <taxon>Florideophyceae</taxon>
        <taxon>Rhodymeniophycidae</taxon>
        <taxon>Ceramiales</taxon>
        <taxon>Dasyaceae</taxon>
        <taxon>Thuretia</taxon>
    </lineage>
</organism>
<sequence length="156" mass="18938">MKNNITLFYIYIFVTLVFLIPLCYLITIDLFRIFYFFPDRSCIDYSSFSNLNEYQLKQKINYYLSRKQLFVCISMLEFFYESNIFTNFIIFTYLGYFYESLSYFQIAEYYYLNLLSYSQSDLLILNKLANLYKLSKENFKESKILNQISLLQSSLN</sequence>
<protein>
    <submittedName>
        <fullName evidence="2">Uncharacterized protein</fullName>
    </submittedName>
</protein>
<keyword evidence="2" id="KW-0934">Plastid</keyword>
<reference evidence="2" key="1">
    <citation type="journal article" date="2017" name="J. Phycol.">
        <title>Analysis of chloroplast genomes and a supermatrix inform reclassification of the Rhodomelaceae (Rhodophyta).</title>
        <authorList>
            <person name="Diaz-Tapia P."/>
            <person name="Maggs C.A."/>
            <person name="West J.A."/>
            <person name="Verbruggen H."/>
        </authorList>
    </citation>
    <scope>NUCLEOTIDE SEQUENCE</scope>
    <source>
        <strain evidence="2">PD1024</strain>
    </source>
</reference>
<keyword evidence="1" id="KW-0812">Transmembrane</keyword>
<name>A0A1Z1MJT8_9FLOR</name>
<dbReference type="AlphaFoldDB" id="A0A1Z1MJT8"/>
<dbReference type="RefSeq" id="YP_009397132.1">
    <property type="nucleotide sequence ID" value="NC_035286.1"/>
</dbReference>
<dbReference type="GeneID" id="33359445"/>
<feature type="transmembrane region" description="Helical" evidence="1">
    <location>
        <begin position="6"/>
        <end position="31"/>
    </location>
</feature>
<evidence type="ECO:0000256" key="1">
    <source>
        <dbReference type="SAM" id="Phobius"/>
    </source>
</evidence>
<geneLocation type="chloroplast" evidence="2"/>
<dbReference type="EMBL" id="MF101442">
    <property type="protein sequence ID" value="ARW66318.1"/>
    <property type="molecule type" value="Genomic_DNA"/>
</dbReference>
<keyword evidence="2" id="KW-0150">Chloroplast</keyword>
<feature type="transmembrane region" description="Helical" evidence="1">
    <location>
        <begin position="69"/>
        <end position="98"/>
    </location>
</feature>
<gene>
    <name evidence="2" type="primary">ycf37</name>
</gene>